<reference evidence="3 4" key="1">
    <citation type="submission" date="2019-03" db="EMBL/GenBank/DDBJ databases">
        <title>Genomic Encyclopedia of Type Strains, Phase IV (KMG-IV): sequencing the most valuable type-strain genomes for metagenomic binning, comparative biology and taxonomic classification.</title>
        <authorList>
            <person name="Goeker M."/>
        </authorList>
    </citation>
    <scope>NUCLEOTIDE SEQUENCE [LARGE SCALE GENOMIC DNA]</scope>
    <source>
        <strain evidence="3 4">DSM 29487</strain>
    </source>
</reference>
<protein>
    <recommendedName>
        <fullName evidence="2">Cyclophilin-like domain-containing protein</fullName>
    </recommendedName>
</protein>
<keyword evidence="1" id="KW-0732">Signal</keyword>
<dbReference type="InterPro" id="IPR041183">
    <property type="entry name" value="Cyclophilin-like"/>
</dbReference>
<dbReference type="Gene3D" id="2.40.100.20">
    <property type="match status" value="1"/>
</dbReference>
<dbReference type="RefSeq" id="WP_243646683.1">
    <property type="nucleotide sequence ID" value="NZ_JANKBF010000020.1"/>
</dbReference>
<dbReference type="InterPro" id="IPR029000">
    <property type="entry name" value="Cyclophilin-like_dom_sf"/>
</dbReference>
<proteinExistence type="predicted"/>
<feature type="chain" id="PRO_5020698276" description="Cyclophilin-like domain-containing protein" evidence="1">
    <location>
        <begin position="25"/>
        <end position="150"/>
    </location>
</feature>
<name>A0A4R3YPT3_9FIRM</name>
<evidence type="ECO:0000313" key="3">
    <source>
        <dbReference type="EMBL" id="TCV93598.1"/>
    </source>
</evidence>
<dbReference type="Pfam" id="PF18050">
    <property type="entry name" value="Cyclophil_like2"/>
    <property type="match status" value="1"/>
</dbReference>
<dbReference type="Proteomes" id="UP000295515">
    <property type="component" value="Unassembled WGS sequence"/>
</dbReference>
<gene>
    <name evidence="3" type="ORF">EDD60_12332</name>
</gene>
<keyword evidence="4" id="KW-1185">Reference proteome</keyword>
<organism evidence="3 4">
    <name type="scientific">Longibaculum muris</name>
    <dbReference type="NCBI Taxonomy" id="1796628"/>
    <lineage>
        <taxon>Bacteria</taxon>
        <taxon>Bacillati</taxon>
        <taxon>Bacillota</taxon>
        <taxon>Erysipelotrichia</taxon>
        <taxon>Erysipelotrichales</taxon>
        <taxon>Coprobacillaceae</taxon>
        <taxon>Longibaculum</taxon>
    </lineage>
</organism>
<accession>A0A4R3YPT3</accession>
<evidence type="ECO:0000313" key="4">
    <source>
        <dbReference type="Proteomes" id="UP000295515"/>
    </source>
</evidence>
<comment type="caution">
    <text evidence="3">The sequence shown here is derived from an EMBL/GenBank/DDBJ whole genome shotgun (WGS) entry which is preliminary data.</text>
</comment>
<feature type="signal peptide" evidence="1">
    <location>
        <begin position="1"/>
        <end position="24"/>
    </location>
</feature>
<evidence type="ECO:0000259" key="2">
    <source>
        <dbReference type="Pfam" id="PF18050"/>
    </source>
</evidence>
<dbReference type="PROSITE" id="PS51257">
    <property type="entry name" value="PROKAR_LIPOPROTEIN"/>
    <property type="match status" value="1"/>
</dbReference>
<sequence length="150" mass="17666">MRKILLLCLAAFIFLSGCSKTSQAIKQTPRIKECDKMYMRINQHIFEVHLYDNPTVQALKTYLPMSVTMKDLHQNEKYHYFNQSLPTQIEDIDYIHTGELMLFETNCLVLFYDDFSTNYAYTRIGYIENNDEIKNILGEGQVEVEFLLDD</sequence>
<feature type="domain" description="Cyclophilin-like" evidence="2">
    <location>
        <begin position="39"/>
        <end position="146"/>
    </location>
</feature>
<dbReference type="SUPFAM" id="SSF50891">
    <property type="entry name" value="Cyclophilin-like"/>
    <property type="match status" value="1"/>
</dbReference>
<evidence type="ECO:0000256" key="1">
    <source>
        <dbReference type="SAM" id="SignalP"/>
    </source>
</evidence>
<dbReference type="GeneID" id="98916336"/>
<dbReference type="EMBL" id="SMCQ01000023">
    <property type="protein sequence ID" value="TCV93598.1"/>
    <property type="molecule type" value="Genomic_DNA"/>
</dbReference>
<dbReference type="AlphaFoldDB" id="A0A4R3YPT3"/>